<evidence type="ECO:0000313" key="2">
    <source>
        <dbReference type="Proteomes" id="UP001319180"/>
    </source>
</evidence>
<comment type="caution">
    <text evidence="1">The sequence shown here is derived from an EMBL/GenBank/DDBJ whole genome shotgun (WGS) entry which is preliminary data.</text>
</comment>
<protein>
    <submittedName>
        <fullName evidence="1">Uncharacterized protein</fullName>
    </submittedName>
</protein>
<keyword evidence="2" id="KW-1185">Reference proteome</keyword>
<dbReference type="RefSeq" id="WP_254092458.1">
    <property type="nucleotide sequence ID" value="NZ_JAHESC010000037.1"/>
</dbReference>
<dbReference type="Proteomes" id="UP001319180">
    <property type="component" value="Unassembled WGS sequence"/>
</dbReference>
<organism evidence="1 2">
    <name type="scientific">Dawidia soli</name>
    <dbReference type="NCBI Taxonomy" id="2782352"/>
    <lineage>
        <taxon>Bacteria</taxon>
        <taxon>Pseudomonadati</taxon>
        <taxon>Bacteroidota</taxon>
        <taxon>Cytophagia</taxon>
        <taxon>Cytophagales</taxon>
        <taxon>Chryseotaleaceae</taxon>
        <taxon>Dawidia</taxon>
    </lineage>
</organism>
<accession>A0AAP2DED7</accession>
<dbReference type="AlphaFoldDB" id="A0AAP2DED7"/>
<dbReference type="EMBL" id="JAHESC010000037">
    <property type="protein sequence ID" value="MBT1689235.1"/>
    <property type="molecule type" value="Genomic_DNA"/>
</dbReference>
<reference evidence="1 2" key="1">
    <citation type="submission" date="2021-05" db="EMBL/GenBank/DDBJ databases">
        <title>A Polyphasic approach of four new species of the genus Ohtaekwangia: Ohtaekwangia histidinii sp. nov., Ohtaekwangia cretensis sp. nov., Ohtaekwangia indiensis sp. nov., Ohtaekwangia reichenbachii sp. nov. from diverse environment.</title>
        <authorList>
            <person name="Octaviana S."/>
        </authorList>
    </citation>
    <scope>NUCLEOTIDE SEQUENCE [LARGE SCALE GENOMIC DNA]</scope>
    <source>
        <strain evidence="1 2">PWU37</strain>
    </source>
</reference>
<evidence type="ECO:0000313" key="1">
    <source>
        <dbReference type="EMBL" id="MBT1689235.1"/>
    </source>
</evidence>
<name>A0AAP2DED7_9BACT</name>
<sequence length="366" mass="41802">MNLYKKHIVLTVLCTLVTLLALFVIYISSPISSELQPSTFQRNFAKEIVGLLKIESLGRPSNYIAGFDEKRIWFGNYDRPSKLKSMDLSLQDQQEVEIKLEKVDSIVEPGRFRTIVNRDRFFLTNGIMPIILTGDKKNWTAREIKFSKYFYFNSAFPINDTTFVLQAYNTEKKGLQLGLLVLADSPKFKFNDNLLTPQQEGIFSVQGQTDYNNETNTLTYLYTYRNQYLVIDNDLNLKGTGNTIDTFRTAPITVREVDNDGTSMLSSPPFATNPCSTLSGDFLYVRSNLLAKNENKGKFLISSTIDVYNINTKEYVLSFHIPNLTNKSITEFKIIDDKIYALFDDTVGLFELKALKDLQSKSISKK</sequence>
<gene>
    <name evidence="1" type="ORF">KK078_21900</name>
</gene>
<proteinExistence type="predicted"/>